<dbReference type="InterPro" id="IPR002676">
    <property type="entry name" value="RimM_N"/>
</dbReference>
<dbReference type="InterPro" id="IPR056792">
    <property type="entry name" value="PRC_RimM"/>
</dbReference>
<evidence type="ECO:0000256" key="2">
    <source>
        <dbReference type="ARBA" id="ARBA00022517"/>
    </source>
</evidence>
<protein>
    <recommendedName>
        <fullName evidence="5">Ribosome maturation factor RimM</fullName>
    </recommendedName>
</protein>
<dbReference type="InterPro" id="IPR011961">
    <property type="entry name" value="RimM"/>
</dbReference>
<dbReference type="PANTHER" id="PTHR33692:SF1">
    <property type="entry name" value="RIBOSOME MATURATION FACTOR RIMM"/>
    <property type="match status" value="1"/>
</dbReference>
<dbReference type="PANTHER" id="PTHR33692">
    <property type="entry name" value="RIBOSOME MATURATION FACTOR RIMM"/>
    <property type="match status" value="1"/>
</dbReference>
<dbReference type="Gene3D" id="2.40.30.60">
    <property type="entry name" value="RimM"/>
    <property type="match status" value="1"/>
</dbReference>
<evidence type="ECO:0000256" key="1">
    <source>
        <dbReference type="ARBA" id="ARBA00022490"/>
    </source>
</evidence>
<comment type="function">
    <text evidence="5">An accessory protein needed during the final step in the assembly of 30S ribosomal subunit, possibly for assembly of the head region. Essential for efficient processing of 16S rRNA. May be needed both before and after RbfA during the maturation of 16S rRNA. It has affinity for free ribosomal 30S subunits but not for 70S ribosomes.</text>
</comment>
<dbReference type="HAMAP" id="MF_00014">
    <property type="entry name" value="Ribosome_mat_RimM"/>
    <property type="match status" value="1"/>
</dbReference>
<evidence type="ECO:0000313" key="9">
    <source>
        <dbReference type="Proteomes" id="UP000791080"/>
    </source>
</evidence>
<keyword evidence="1 5" id="KW-0963">Cytoplasm</keyword>
<dbReference type="InterPro" id="IPR009000">
    <property type="entry name" value="Transl_B-barrel_sf"/>
</dbReference>
<evidence type="ECO:0000313" key="8">
    <source>
        <dbReference type="EMBL" id="MCP2334351.1"/>
    </source>
</evidence>
<comment type="caution">
    <text evidence="8">The sequence shown here is derived from an EMBL/GenBank/DDBJ whole genome shotgun (WGS) entry which is preliminary data.</text>
</comment>
<reference evidence="8 9" key="1">
    <citation type="submission" date="2013-07" db="EMBL/GenBank/DDBJ databases">
        <authorList>
            <consortium name="DOE Joint Genome Institute"/>
            <person name="Reeve W."/>
            <person name="Huntemann M."/>
            <person name="Han J."/>
            <person name="Chen A."/>
            <person name="Kyrpides N."/>
            <person name="Mavromatis K."/>
            <person name="Markowitz V."/>
            <person name="Palaniappan K."/>
            <person name="Ivanova N."/>
            <person name="Schaumberg A."/>
            <person name="Pati A."/>
            <person name="Liolios K."/>
            <person name="Nordberg H.P."/>
            <person name="Cantor M.N."/>
            <person name="Hua S.X."/>
            <person name="Woyke T."/>
        </authorList>
    </citation>
    <scope>NUCLEOTIDE SEQUENCE [LARGE SCALE GENOMIC DNA]</scope>
    <source>
        <strain evidence="8 9">DSM 43889</strain>
    </source>
</reference>
<dbReference type="EMBL" id="AUBJ02000001">
    <property type="protein sequence ID" value="MCP2334351.1"/>
    <property type="molecule type" value="Genomic_DNA"/>
</dbReference>
<evidence type="ECO:0000256" key="4">
    <source>
        <dbReference type="ARBA" id="ARBA00023186"/>
    </source>
</evidence>
<evidence type="ECO:0000256" key="5">
    <source>
        <dbReference type="HAMAP-Rule" id="MF_00014"/>
    </source>
</evidence>
<accession>A0ABT1JQD1</accession>
<keyword evidence="2 5" id="KW-0690">Ribosome biogenesis</keyword>
<name>A0ABT1JQD1_ACTCY</name>
<proteinExistence type="inferred from homology"/>
<dbReference type="SUPFAM" id="SSF50346">
    <property type="entry name" value="PRC-barrel domain"/>
    <property type="match status" value="1"/>
</dbReference>
<keyword evidence="9" id="KW-1185">Reference proteome</keyword>
<comment type="subunit">
    <text evidence="5">Binds ribosomal protein uS19.</text>
</comment>
<comment type="domain">
    <text evidence="5">The PRC barrel domain binds ribosomal protein uS19.</text>
</comment>
<dbReference type="Proteomes" id="UP000791080">
    <property type="component" value="Unassembled WGS sequence"/>
</dbReference>
<keyword evidence="4 5" id="KW-0143">Chaperone</keyword>
<keyword evidence="3 5" id="KW-0698">rRNA processing</keyword>
<dbReference type="InterPro" id="IPR011033">
    <property type="entry name" value="PRC_barrel-like_sf"/>
</dbReference>
<feature type="domain" description="Ribosome maturation factor RimM PRC barrel" evidence="7">
    <location>
        <begin position="112"/>
        <end position="180"/>
    </location>
</feature>
<evidence type="ECO:0000259" key="6">
    <source>
        <dbReference type="Pfam" id="PF01782"/>
    </source>
</evidence>
<dbReference type="Gene3D" id="2.30.30.240">
    <property type="entry name" value="PRC-barrel domain"/>
    <property type="match status" value="1"/>
</dbReference>
<gene>
    <name evidence="5" type="primary">rimM</name>
    <name evidence="8" type="ORF">G443_004621</name>
</gene>
<comment type="subcellular location">
    <subcellularLocation>
        <location evidence="5">Cytoplasm</location>
    </subcellularLocation>
</comment>
<evidence type="ECO:0000259" key="7">
    <source>
        <dbReference type="Pfam" id="PF24986"/>
    </source>
</evidence>
<organism evidence="8 9">
    <name type="scientific">Actinoalloteichus caeruleus DSM 43889</name>
    <dbReference type="NCBI Taxonomy" id="1120930"/>
    <lineage>
        <taxon>Bacteria</taxon>
        <taxon>Bacillati</taxon>
        <taxon>Actinomycetota</taxon>
        <taxon>Actinomycetes</taxon>
        <taxon>Pseudonocardiales</taxon>
        <taxon>Pseudonocardiaceae</taxon>
        <taxon>Actinoalloteichus</taxon>
        <taxon>Actinoalloteichus cyanogriseus</taxon>
    </lineage>
</organism>
<dbReference type="NCBIfam" id="TIGR02273">
    <property type="entry name" value="16S_RimM"/>
    <property type="match status" value="1"/>
</dbReference>
<reference evidence="8 9" key="2">
    <citation type="submission" date="2022-06" db="EMBL/GenBank/DDBJ databases">
        <title>Genomic Encyclopedia of Type Strains, Phase I: the one thousand microbial genomes (KMG-I) project.</title>
        <authorList>
            <person name="Kyrpides N."/>
        </authorList>
    </citation>
    <scope>NUCLEOTIDE SEQUENCE [LARGE SCALE GENOMIC DNA]</scope>
    <source>
        <strain evidence="8 9">DSM 43889</strain>
    </source>
</reference>
<comment type="similarity">
    <text evidence="5">Belongs to the RimM family.</text>
</comment>
<feature type="domain" description="RimM N-terminal" evidence="6">
    <location>
        <begin position="16"/>
        <end position="98"/>
    </location>
</feature>
<sequence>MAVVNTARPGESALLVGRVVRPHGVRGELVVEVRTDSPEERFAVGTTLDGRLRDGSTRTFTVTAARNHSGRLLLTLDGVVGRDAAEELRGTLLTVDRAALPPTGDPDEYYDHQLEGLRAELPDGSEIGQVVEVVHGAGADLLSIRAPERADRVLVPFVRAIVPEVHLDEGRLVVDPPEGLLDET</sequence>
<dbReference type="Pfam" id="PF01782">
    <property type="entry name" value="RimM"/>
    <property type="match status" value="1"/>
</dbReference>
<dbReference type="InterPro" id="IPR036976">
    <property type="entry name" value="RimM_N_sf"/>
</dbReference>
<dbReference type="SUPFAM" id="SSF50447">
    <property type="entry name" value="Translation proteins"/>
    <property type="match status" value="1"/>
</dbReference>
<dbReference type="Pfam" id="PF24986">
    <property type="entry name" value="PRC_RimM"/>
    <property type="match status" value="1"/>
</dbReference>
<evidence type="ECO:0000256" key="3">
    <source>
        <dbReference type="ARBA" id="ARBA00022552"/>
    </source>
</evidence>